<feature type="transmembrane region" description="Helical" evidence="7">
    <location>
        <begin position="149"/>
        <end position="170"/>
    </location>
</feature>
<organism evidence="8 9">
    <name type="scientific">Flavobacterium kingsejongi</name>
    <dbReference type="NCBI Taxonomy" id="1678728"/>
    <lineage>
        <taxon>Bacteria</taxon>
        <taxon>Pseudomonadati</taxon>
        <taxon>Bacteroidota</taxon>
        <taxon>Flavobacteriia</taxon>
        <taxon>Flavobacteriales</taxon>
        <taxon>Flavobacteriaceae</taxon>
        <taxon>Flavobacterium</taxon>
    </lineage>
</organism>
<feature type="transmembrane region" description="Helical" evidence="7">
    <location>
        <begin position="121"/>
        <end position="142"/>
    </location>
</feature>
<dbReference type="OrthoDB" id="9811391at2"/>
<accession>A0A2S1LKC8</accession>
<dbReference type="PANTHER" id="PTHR30106:SF1">
    <property type="entry name" value="UPF0324 MEMBRANE PROTEIN FN0533"/>
    <property type="match status" value="1"/>
</dbReference>
<evidence type="ECO:0000313" key="9">
    <source>
        <dbReference type="Proteomes" id="UP000244677"/>
    </source>
</evidence>
<reference evidence="8 9" key="1">
    <citation type="submission" date="2017-04" db="EMBL/GenBank/DDBJ databases">
        <title>Complete genome sequence of Flavobacterium kingsejong AJ004.</title>
        <authorList>
            <person name="Lee P.C."/>
        </authorList>
    </citation>
    <scope>NUCLEOTIDE SEQUENCE [LARGE SCALE GENOMIC DNA]</scope>
    <source>
        <strain evidence="8 9">AJ004</strain>
    </source>
</reference>
<evidence type="ECO:0000256" key="6">
    <source>
        <dbReference type="ARBA" id="ARBA00023136"/>
    </source>
</evidence>
<protein>
    <recommendedName>
        <fullName evidence="10">Sulfate exporter family transporter</fullName>
    </recommendedName>
</protein>
<dbReference type="AlphaFoldDB" id="A0A2S1LKC8"/>
<feature type="transmembrane region" description="Helical" evidence="7">
    <location>
        <begin position="267"/>
        <end position="288"/>
    </location>
</feature>
<feature type="transmembrane region" description="Helical" evidence="7">
    <location>
        <begin position="63"/>
        <end position="79"/>
    </location>
</feature>
<evidence type="ECO:0000256" key="3">
    <source>
        <dbReference type="ARBA" id="ARBA00022475"/>
    </source>
</evidence>
<feature type="transmembrane region" description="Helical" evidence="7">
    <location>
        <begin position="215"/>
        <end position="232"/>
    </location>
</feature>
<keyword evidence="6 7" id="KW-0472">Membrane</keyword>
<evidence type="ECO:0000313" key="8">
    <source>
        <dbReference type="EMBL" id="AWG24178.1"/>
    </source>
</evidence>
<feature type="transmembrane region" description="Helical" evidence="7">
    <location>
        <begin position="300"/>
        <end position="321"/>
    </location>
</feature>
<evidence type="ECO:0000256" key="5">
    <source>
        <dbReference type="ARBA" id="ARBA00022989"/>
    </source>
</evidence>
<sequence>MESTTNTNQNGTQKLNLTTRKIIFFIALVACLFPFVSPPIALVIGLVIAQFVGHPYAHLNNKVTQLLLKVSVVGLGFGMNADSALKAGKEGLLFTVASIFGTLILGYLMGKLLKIDPKTSYLVSAGTAICGGSAIAAVSPVIKAEEKQISVALGIVFILNSIALLIFPAIGHALALSQNQFGLWCAIAIHDTSSVVGAASKYGEQALEVATTVKLARALWIIPVAFLSTFLFKNKETKIKIPYFIGLFVLAMLANTYFPFVQDFSPYITRIAKTGLTVTLFLIGCGLSRKVIQSVGFRPLVQGIVLWVVISVSALLAITSLA</sequence>
<keyword evidence="4 7" id="KW-0812">Transmembrane</keyword>
<proteinExistence type="inferred from homology"/>
<feature type="transmembrane region" description="Helical" evidence="7">
    <location>
        <begin position="91"/>
        <end position="109"/>
    </location>
</feature>
<feature type="transmembrane region" description="Helical" evidence="7">
    <location>
        <begin position="241"/>
        <end position="261"/>
    </location>
</feature>
<dbReference type="GO" id="GO:0005886">
    <property type="term" value="C:plasma membrane"/>
    <property type="evidence" value="ECO:0007669"/>
    <property type="project" value="UniProtKB-SubCell"/>
</dbReference>
<evidence type="ECO:0000256" key="7">
    <source>
        <dbReference type="SAM" id="Phobius"/>
    </source>
</evidence>
<keyword evidence="5 7" id="KW-1133">Transmembrane helix</keyword>
<evidence type="ECO:0000256" key="1">
    <source>
        <dbReference type="ARBA" id="ARBA00004651"/>
    </source>
</evidence>
<dbReference type="InterPro" id="IPR018383">
    <property type="entry name" value="UPF0324_pro"/>
</dbReference>
<evidence type="ECO:0000256" key="4">
    <source>
        <dbReference type="ARBA" id="ARBA00022692"/>
    </source>
</evidence>
<comment type="subcellular location">
    <subcellularLocation>
        <location evidence="1">Cell membrane</location>
        <topology evidence="1">Multi-pass membrane protein</topology>
    </subcellularLocation>
</comment>
<dbReference type="KEGG" id="fki:FK004_02545"/>
<dbReference type="Proteomes" id="UP000244677">
    <property type="component" value="Chromosome"/>
</dbReference>
<dbReference type="RefSeq" id="WP_108735832.1">
    <property type="nucleotide sequence ID" value="NZ_CP020919.1"/>
</dbReference>
<evidence type="ECO:0008006" key="10">
    <source>
        <dbReference type="Google" id="ProtNLM"/>
    </source>
</evidence>
<dbReference type="PANTHER" id="PTHR30106">
    <property type="entry name" value="INNER MEMBRANE PROTEIN YEIH-RELATED"/>
    <property type="match status" value="1"/>
</dbReference>
<gene>
    <name evidence="8" type="ORF">FK004_02545</name>
</gene>
<keyword evidence="9" id="KW-1185">Reference proteome</keyword>
<keyword evidence="3" id="KW-1003">Cell membrane</keyword>
<feature type="transmembrane region" description="Helical" evidence="7">
    <location>
        <begin position="22"/>
        <end position="51"/>
    </location>
</feature>
<dbReference type="Pfam" id="PF03601">
    <property type="entry name" value="Cons_hypoth698"/>
    <property type="match status" value="1"/>
</dbReference>
<evidence type="ECO:0000256" key="2">
    <source>
        <dbReference type="ARBA" id="ARBA00007977"/>
    </source>
</evidence>
<dbReference type="EMBL" id="CP020919">
    <property type="protein sequence ID" value="AWG24178.1"/>
    <property type="molecule type" value="Genomic_DNA"/>
</dbReference>
<comment type="similarity">
    <text evidence="2">Belongs to the UPF0324 family.</text>
</comment>
<name>A0A2S1LKC8_9FLAO</name>